<reference evidence="3" key="1">
    <citation type="journal article" date="2019" name="Int. J. Syst. Evol. Microbiol.">
        <title>The Global Catalogue of Microorganisms (GCM) 10K type strain sequencing project: providing services to taxonomists for standard genome sequencing and annotation.</title>
        <authorList>
            <consortium name="The Broad Institute Genomics Platform"/>
            <consortium name="The Broad Institute Genome Sequencing Center for Infectious Disease"/>
            <person name="Wu L."/>
            <person name="Ma J."/>
        </authorList>
    </citation>
    <scope>NUCLEOTIDE SEQUENCE [LARGE SCALE GENOMIC DNA]</scope>
    <source>
        <strain evidence="3">JCM 18077</strain>
    </source>
</reference>
<dbReference type="EMBL" id="BAABIE010000007">
    <property type="protein sequence ID" value="GAA4748172.1"/>
    <property type="molecule type" value="Genomic_DNA"/>
</dbReference>
<proteinExistence type="predicted"/>
<organism evidence="2 3">
    <name type="scientific">Gordonia alkaliphila</name>
    <dbReference type="NCBI Taxonomy" id="1053547"/>
    <lineage>
        <taxon>Bacteria</taxon>
        <taxon>Bacillati</taxon>
        <taxon>Actinomycetota</taxon>
        <taxon>Actinomycetes</taxon>
        <taxon>Mycobacteriales</taxon>
        <taxon>Gordoniaceae</taxon>
        <taxon>Gordonia</taxon>
    </lineage>
</organism>
<evidence type="ECO:0008006" key="4">
    <source>
        <dbReference type="Google" id="ProtNLM"/>
    </source>
</evidence>
<name>A0ABP8Z6R2_9ACTN</name>
<gene>
    <name evidence="2" type="ORF">GCM10023217_17820</name>
</gene>
<dbReference type="RefSeq" id="WP_425556508.1">
    <property type="nucleotide sequence ID" value="NZ_BAABIE010000007.1"/>
</dbReference>
<accession>A0ABP8Z6R2</accession>
<sequence>MLRKKKNEVAVHPGADVTQTAGPTPTPAVGSDSRTVGMVAKILEKAHRLQEPAVTKYVARMRAKHPDDSPEQLIARLERQYLNAVTVSGGAVGAAASIPGVGTITAISALSADTALFIEASALLALATAEVYGISPHEVERRRALVLSVALGEEGIAALGKVAGTRGTDAIARLSGGGMSSSHLASLNRMLTSKLIKKFAVRRAPILAGKLIPGGIGAAVGGAGNRALGTLVLRNARTAFGPPPRFWDIDGQVVQADVRR</sequence>
<protein>
    <recommendedName>
        <fullName evidence="4">EcsC family protein</fullName>
    </recommendedName>
</protein>
<comment type="caution">
    <text evidence="2">The sequence shown here is derived from an EMBL/GenBank/DDBJ whole genome shotgun (WGS) entry which is preliminary data.</text>
</comment>
<dbReference type="Proteomes" id="UP001500822">
    <property type="component" value="Unassembled WGS sequence"/>
</dbReference>
<evidence type="ECO:0000313" key="2">
    <source>
        <dbReference type="EMBL" id="GAA4748172.1"/>
    </source>
</evidence>
<feature type="region of interest" description="Disordered" evidence="1">
    <location>
        <begin position="1"/>
        <end position="31"/>
    </location>
</feature>
<keyword evidence="3" id="KW-1185">Reference proteome</keyword>
<evidence type="ECO:0000313" key="3">
    <source>
        <dbReference type="Proteomes" id="UP001500822"/>
    </source>
</evidence>
<evidence type="ECO:0000256" key="1">
    <source>
        <dbReference type="SAM" id="MobiDB-lite"/>
    </source>
</evidence>